<dbReference type="Proteomes" id="UP000736672">
    <property type="component" value="Unassembled WGS sequence"/>
</dbReference>
<protein>
    <recommendedName>
        <fullName evidence="4">BZIP transcription factor</fullName>
    </recommendedName>
</protein>
<dbReference type="EMBL" id="JAGTJS010000014">
    <property type="protein sequence ID" value="KAH7248468.1"/>
    <property type="molecule type" value="Genomic_DNA"/>
</dbReference>
<keyword evidence="3" id="KW-1185">Reference proteome</keyword>
<comment type="caution">
    <text evidence="2">The sequence shown here is derived from an EMBL/GenBank/DDBJ whole genome shotgun (WGS) entry which is preliminary data.</text>
</comment>
<accession>A0A9P9H163</accession>
<evidence type="ECO:0000313" key="2">
    <source>
        <dbReference type="EMBL" id="KAH7248468.1"/>
    </source>
</evidence>
<dbReference type="CDD" id="cd14688">
    <property type="entry name" value="bZIP_YAP"/>
    <property type="match status" value="1"/>
</dbReference>
<gene>
    <name evidence="2" type="ORF">B0J15DRAFT_400731</name>
</gene>
<reference evidence="2" key="1">
    <citation type="journal article" date="2021" name="Nat. Commun.">
        <title>Genetic determinants of endophytism in the Arabidopsis root mycobiome.</title>
        <authorList>
            <person name="Mesny F."/>
            <person name="Miyauchi S."/>
            <person name="Thiergart T."/>
            <person name="Pickel B."/>
            <person name="Atanasova L."/>
            <person name="Karlsson M."/>
            <person name="Huettel B."/>
            <person name="Barry K.W."/>
            <person name="Haridas S."/>
            <person name="Chen C."/>
            <person name="Bauer D."/>
            <person name="Andreopoulos W."/>
            <person name="Pangilinan J."/>
            <person name="LaButti K."/>
            <person name="Riley R."/>
            <person name="Lipzen A."/>
            <person name="Clum A."/>
            <person name="Drula E."/>
            <person name="Henrissat B."/>
            <person name="Kohler A."/>
            <person name="Grigoriev I.V."/>
            <person name="Martin F.M."/>
            <person name="Hacquard S."/>
        </authorList>
    </citation>
    <scope>NUCLEOTIDE SEQUENCE</scope>
    <source>
        <strain evidence="2">FSSC 5 MPI-SDFR-AT-0091</strain>
    </source>
</reference>
<dbReference type="PANTHER" id="PTHR37012">
    <property type="entry name" value="B-ZIP TRANSCRIPTION FACTOR (EUROFUNG)-RELATED"/>
    <property type="match status" value="1"/>
</dbReference>
<dbReference type="PANTHER" id="PTHR37012:SF2">
    <property type="entry name" value="BZIP DOMAIN-CONTAINING PROTEIN-RELATED"/>
    <property type="match status" value="1"/>
</dbReference>
<evidence type="ECO:0008006" key="4">
    <source>
        <dbReference type="Google" id="ProtNLM"/>
    </source>
</evidence>
<feature type="region of interest" description="Disordered" evidence="1">
    <location>
        <begin position="1"/>
        <end position="39"/>
    </location>
</feature>
<name>A0A9P9H163_FUSSL</name>
<dbReference type="OrthoDB" id="3535998at2759"/>
<evidence type="ECO:0000313" key="3">
    <source>
        <dbReference type="Proteomes" id="UP000736672"/>
    </source>
</evidence>
<sequence length="302" mass="33463">MARLSSAESAKPKRKSSRGVSTLTPSQLARKRANDREAQRVIRARTKEHIERLERELEELKSKQSRDQTVQKLLRHNEALEEELTRLKESMALPLTSSPYTVSGTTPQELLSPDELLLMSTVYDDDLSTDRDAIASPCGPSFPDGHSAHPDYSQQYVPLPNNCELWASTVPYPSPSNVSIPSSPADDYSASYIPTSAPTSIVASNNSSSSSISVIGHKDVIKIEYNGIDHHGTIPQGFSQPDVRPSEEASHTQCLDAGLRLSSSPLQPDTPHSHPYMSHYQQQQCAWNMYPMYYPQAQSSVQ</sequence>
<dbReference type="AlphaFoldDB" id="A0A9P9H163"/>
<proteinExistence type="predicted"/>
<dbReference type="Gene3D" id="1.20.5.170">
    <property type="match status" value="1"/>
</dbReference>
<organism evidence="2 3">
    <name type="scientific">Fusarium solani</name>
    <name type="common">Filamentous fungus</name>
    <dbReference type="NCBI Taxonomy" id="169388"/>
    <lineage>
        <taxon>Eukaryota</taxon>
        <taxon>Fungi</taxon>
        <taxon>Dikarya</taxon>
        <taxon>Ascomycota</taxon>
        <taxon>Pezizomycotina</taxon>
        <taxon>Sordariomycetes</taxon>
        <taxon>Hypocreomycetidae</taxon>
        <taxon>Hypocreales</taxon>
        <taxon>Nectriaceae</taxon>
        <taxon>Fusarium</taxon>
        <taxon>Fusarium solani species complex</taxon>
    </lineage>
</organism>
<evidence type="ECO:0000256" key="1">
    <source>
        <dbReference type="SAM" id="MobiDB-lite"/>
    </source>
</evidence>
<feature type="compositionally biased region" description="Polar residues" evidence="1">
    <location>
        <begin position="18"/>
        <end position="27"/>
    </location>
</feature>